<dbReference type="InterPro" id="IPR016185">
    <property type="entry name" value="PreATP-grasp_dom_sf"/>
</dbReference>
<feature type="binding site" evidence="19">
    <location>
        <position position="871"/>
    </location>
    <ligand>
        <name>Mg(2+)</name>
        <dbReference type="ChEBI" id="CHEBI:18420"/>
        <label>4</label>
    </ligand>
</feature>
<feature type="binding site" evidence="19">
    <location>
        <position position="869"/>
    </location>
    <ligand>
        <name>ATP</name>
        <dbReference type="ChEBI" id="CHEBI:30616"/>
        <label>2</label>
    </ligand>
</feature>
<evidence type="ECO:0000256" key="18">
    <source>
        <dbReference type="ARBA" id="ARBA00062056"/>
    </source>
</evidence>
<accession>A0A3G8ZUR2</accession>
<keyword evidence="5 19" id="KW-0055">Arginine biosynthesis</keyword>
<dbReference type="InterPro" id="IPR058047">
    <property type="entry name" value="CPSase_preATP-grasp"/>
</dbReference>
<feature type="binding site" evidence="19">
    <location>
        <position position="869"/>
    </location>
    <ligand>
        <name>Mn(2+)</name>
        <dbReference type="ChEBI" id="CHEBI:29035"/>
        <label>3</label>
    </ligand>
</feature>
<evidence type="ECO:0000256" key="12">
    <source>
        <dbReference type="ARBA" id="ARBA00022842"/>
    </source>
</evidence>
<dbReference type="GO" id="GO:0005524">
    <property type="term" value="F:ATP binding"/>
    <property type="evidence" value="ECO:0007669"/>
    <property type="project" value="UniProtKB-UniRule"/>
</dbReference>
<comment type="cofactor">
    <cofactor evidence="19">
        <name>Mg(2+)</name>
        <dbReference type="ChEBI" id="CHEBI:18420"/>
    </cofactor>
    <cofactor evidence="19">
        <name>Mn(2+)</name>
        <dbReference type="ChEBI" id="CHEBI:29035"/>
    </cofactor>
    <text evidence="19">Binds 4 Mg(2+) or Mn(2+) ions per subunit.</text>
</comment>
<dbReference type="KEGG" id="nak:EH165_04135"/>
<feature type="binding site" evidence="19">
    <location>
        <position position="306"/>
    </location>
    <ligand>
        <name>Mg(2+)</name>
        <dbReference type="ChEBI" id="CHEBI:18420"/>
        <label>2</label>
    </ligand>
</feature>
<evidence type="ECO:0000259" key="20">
    <source>
        <dbReference type="PROSITE" id="PS50975"/>
    </source>
</evidence>
<dbReference type="AlphaFoldDB" id="A0A3G8ZUR2"/>
<evidence type="ECO:0000256" key="2">
    <source>
        <dbReference type="ARBA" id="ARBA00004812"/>
    </source>
</evidence>
<dbReference type="PRINTS" id="PR00098">
    <property type="entry name" value="CPSASE"/>
</dbReference>
<evidence type="ECO:0000256" key="5">
    <source>
        <dbReference type="ARBA" id="ARBA00022571"/>
    </source>
</evidence>
<dbReference type="GO" id="GO:0006541">
    <property type="term" value="P:glutamine metabolic process"/>
    <property type="evidence" value="ECO:0007669"/>
    <property type="project" value="TreeGrafter"/>
</dbReference>
<dbReference type="HAMAP" id="MF_01210_B">
    <property type="entry name" value="CPSase_L_chain_B"/>
    <property type="match status" value="1"/>
</dbReference>
<dbReference type="NCBIfam" id="NF003671">
    <property type="entry name" value="PRK05294.1"/>
    <property type="match status" value="1"/>
</dbReference>
<protein>
    <recommendedName>
        <fullName evidence="19">Carbamoyl phosphate synthase large chain</fullName>
        <ecNumber evidence="19">6.3.4.16</ecNumber>
        <ecNumber evidence="19">6.3.5.5</ecNumber>
    </recommendedName>
    <alternativeName>
        <fullName evidence="19">Carbamoyl phosphate synthetase ammonia chain</fullName>
    </alternativeName>
</protein>
<dbReference type="CDD" id="cd01424">
    <property type="entry name" value="MGS_CPS_II"/>
    <property type="match status" value="1"/>
</dbReference>
<dbReference type="GO" id="GO:0006526">
    <property type="term" value="P:L-arginine biosynthetic process"/>
    <property type="evidence" value="ECO:0007669"/>
    <property type="project" value="UniProtKB-UniRule"/>
</dbReference>
<dbReference type="InterPro" id="IPR013815">
    <property type="entry name" value="ATP_grasp_subdomain_1"/>
</dbReference>
<dbReference type="UniPathway" id="UPA00070">
    <property type="reaction ID" value="UER00115"/>
</dbReference>
<comment type="catalytic activity">
    <reaction evidence="16 19">
        <text>hydrogencarbonate + L-glutamine + 2 ATP + H2O = carbamoyl phosphate + L-glutamate + 2 ADP + phosphate + 2 H(+)</text>
        <dbReference type="Rhea" id="RHEA:18633"/>
        <dbReference type="ChEBI" id="CHEBI:15377"/>
        <dbReference type="ChEBI" id="CHEBI:15378"/>
        <dbReference type="ChEBI" id="CHEBI:17544"/>
        <dbReference type="ChEBI" id="CHEBI:29985"/>
        <dbReference type="ChEBI" id="CHEBI:30616"/>
        <dbReference type="ChEBI" id="CHEBI:43474"/>
        <dbReference type="ChEBI" id="CHEBI:58228"/>
        <dbReference type="ChEBI" id="CHEBI:58359"/>
        <dbReference type="ChEBI" id="CHEBI:456216"/>
        <dbReference type="EC" id="6.3.5.5"/>
    </reaction>
</comment>
<evidence type="ECO:0000256" key="19">
    <source>
        <dbReference type="HAMAP-Rule" id="MF_01210"/>
    </source>
</evidence>
<dbReference type="UniPathway" id="UPA00068">
    <property type="reaction ID" value="UER00171"/>
</dbReference>
<feature type="binding site" evidence="19">
    <location>
        <position position="304"/>
    </location>
    <ligand>
        <name>Mg(2+)</name>
        <dbReference type="ChEBI" id="CHEBI:18420"/>
        <label>2</label>
    </ligand>
</feature>
<keyword evidence="10 19" id="KW-0547">Nucleotide-binding</keyword>
<feature type="binding site" evidence="19">
    <location>
        <position position="869"/>
    </location>
    <ligand>
        <name>Mg(2+)</name>
        <dbReference type="ChEBI" id="CHEBI:18420"/>
        <label>4</label>
    </ligand>
</feature>
<keyword evidence="13 19" id="KW-0665">Pyrimidine biosynthesis</keyword>
<dbReference type="InterPro" id="IPR005479">
    <property type="entry name" value="CPAse_ATP-bd"/>
</dbReference>
<feature type="binding site" evidence="19">
    <location>
        <position position="174"/>
    </location>
    <ligand>
        <name>ATP</name>
        <dbReference type="ChEBI" id="CHEBI:30616"/>
        <label>1</label>
    </ligand>
</feature>
<keyword evidence="23" id="KW-1185">Reference proteome</keyword>
<evidence type="ECO:0000313" key="22">
    <source>
        <dbReference type="EMBL" id="AZI57471.1"/>
    </source>
</evidence>
<evidence type="ECO:0000256" key="14">
    <source>
        <dbReference type="ARBA" id="ARBA00023211"/>
    </source>
</evidence>
<feature type="binding site" evidence="19">
    <location>
        <position position="134"/>
    </location>
    <ligand>
        <name>ATP</name>
        <dbReference type="ChEBI" id="CHEBI:30616"/>
        <label>1</label>
    </ligand>
</feature>
<dbReference type="Pfam" id="PF25596">
    <property type="entry name" value="CPSase_L_D1"/>
    <property type="match status" value="2"/>
</dbReference>
<feature type="binding site" evidence="19">
    <location>
        <position position="817"/>
    </location>
    <ligand>
        <name>ATP</name>
        <dbReference type="ChEBI" id="CHEBI:30616"/>
        <label>2</label>
    </ligand>
</feature>
<feature type="binding site" evidence="19">
    <location>
        <position position="789"/>
    </location>
    <ligand>
        <name>ATP</name>
        <dbReference type="ChEBI" id="CHEBI:30616"/>
        <label>2</label>
    </ligand>
</feature>
<dbReference type="NCBIfam" id="NF009455">
    <property type="entry name" value="PRK12815.1"/>
    <property type="match status" value="1"/>
</dbReference>
<dbReference type="FunFam" id="3.30.1490.20:FF:000001">
    <property type="entry name" value="Carbamoyl-phosphate synthase large chain"/>
    <property type="match status" value="1"/>
</dbReference>
<feature type="binding site" evidence="19">
    <location>
        <position position="247"/>
    </location>
    <ligand>
        <name>ATP</name>
        <dbReference type="ChEBI" id="CHEBI:30616"/>
        <label>1</label>
    </ligand>
</feature>
<feature type="region of interest" description="Carboxyphosphate synthetic domain" evidence="19">
    <location>
        <begin position="1"/>
        <end position="407"/>
    </location>
</feature>
<comment type="domain">
    <text evidence="19">The large subunit is composed of 2 ATP-grasp domains that are involved in binding the 2 ATP molecules needed for carbamoyl phosphate synthesis. The N-terminal ATP-grasp domain (referred to as the carboxyphosphate synthetic component) catalyzes the ATP-dependent phosphorylation of hydrogencarbonate to carboxyphosphate and the subsequent nucleophilic attack by ammonia to form a carbamate intermediate. The C-terminal ATP-grasp domain (referred to as the carbamoyl phosphate synthetic component) then catalyzes the phosphorylation of carbamate with the second ATP to form the end product carbamoyl phosphate. The reactive and unstable enzyme intermediates are sequentially channeled from one active site to the next through the interior of the protein over a distance of at least 96 A.</text>
</comment>
<evidence type="ECO:0000256" key="1">
    <source>
        <dbReference type="ARBA" id="ARBA00001936"/>
    </source>
</evidence>
<dbReference type="FunFam" id="3.30.470.20:FF:000007">
    <property type="entry name" value="Carbamoyl-phosphate synthase large chain"/>
    <property type="match status" value="1"/>
</dbReference>
<dbReference type="GO" id="GO:0004088">
    <property type="term" value="F:carbamoyl-phosphate synthase (glutamine-hydrolyzing) activity"/>
    <property type="evidence" value="ECO:0007669"/>
    <property type="project" value="UniProtKB-UniRule"/>
</dbReference>
<comment type="caution">
    <text evidence="19">Lacks conserved residue(s) required for the propagation of feature annotation.</text>
</comment>
<gene>
    <name evidence="19" type="primary">carB</name>
    <name evidence="22" type="ORF">EH165_04135</name>
</gene>
<dbReference type="InterPro" id="IPR033937">
    <property type="entry name" value="MGS_CPS_CarB"/>
</dbReference>
<dbReference type="SUPFAM" id="SSF52335">
    <property type="entry name" value="Methylglyoxal synthase-like"/>
    <property type="match status" value="1"/>
</dbReference>
<feature type="binding site" evidence="19">
    <location>
        <position position="869"/>
    </location>
    <ligand>
        <name>Mg(2+)</name>
        <dbReference type="ChEBI" id="CHEBI:18420"/>
        <label>3</label>
    </ligand>
</feature>
<dbReference type="NCBIfam" id="TIGR01369">
    <property type="entry name" value="CPSaseII_lrg"/>
    <property type="match status" value="1"/>
</dbReference>
<dbReference type="PROSITE" id="PS51257">
    <property type="entry name" value="PROKAR_LIPOPROTEIN"/>
    <property type="match status" value="1"/>
</dbReference>
<feature type="binding site" evidence="19">
    <location>
        <position position="782"/>
    </location>
    <ligand>
        <name>ATP</name>
        <dbReference type="ChEBI" id="CHEBI:30616"/>
        <label>2</label>
    </ligand>
</feature>
<dbReference type="RefSeq" id="WP_124798156.1">
    <property type="nucleotide sequence ID" value="NZ_CP034170.1"/>
</dbReference>
<feature type="binding site" evidence="19">
    <location>
        <position position="871"/>
    </location>
    <ligand>
        <name>Mn(2+)</name>
        <dbReference type="ChEBI" id="CHEBI:29035"/>
        <label>4</label>
    </ligand>
</feature>
<feature type="binding site" evidence="19">
    <location>
        <position position="869"/>
    </location>
    <ligand>
        <name>Mn(2+)</name>
        <dbReference type="ChEBI" id="CHEBI:29035"/>
        <label>4</label>
    </ligand>
</feature>
<feature type="binding site" evidence="19">
    <location>
        <position position="743"/>
    </location>
    <ligand>
        <name>ATP</name>
        <dbReference type="ChEBI" id="CHEBI:30616"/>
        <label>2</label>
    </ligand>
</feature>
<evidence type="ECO:0000256" key="13">
    <source>
        <dbReference type="ARBA" id="ARBA00022975"/>
    </source>
</evidence>
<feature type="binding site" evidence="19">
    <location>
        <position position="857"/>
    </location>
    <ligand>
        <name>Mn(2+)</name>
        <dbReference type="ChEBI" id="CHEBI:29035"/>
        <label>3</label>
    </ligand>
</feature>
<dbReference type="FunFam" id="3.30.470.20:FF:000014">
    <property type="entry name" value="Carbamoyl-phosphate synthase large chain"/>
    <property type="match status" value="1"/>
</dbReference>
<feature type="binding site" evidence="19">
    <location>
        <position position="306"/>
    </location>
    <ligand>
        <name>Mn(2+)</name>
        <dbReference type="ChEBI" id="CHEBI:29035"/>
        <label>2</label>
    </ligand>
</feature>
<feature type="binding site" evidence="19">
    <location>
        <position position="215"/>
    </location>
    <ligand>
        <name>ATP</name>
        <dbReference type="ChEBI" id="CHEBI:30616"/>
        <label>1</label>
    </ligand>
</feature>
<comment type="catalytic activity">
    <reaction evidence="15 19">
        <text>hydrogencarbonate + NH4(+) + 2 ATP = carbamoyl phosphate + 2 ADP + phosphate + 2 H(+)</text>
        <dbReference type="Rhea" id="RHEA:18029"/>
        <dbReference type="ChEBI" id="CHEBI:15378"/>
        <dbReference type="ChEBI" id="CHEBI:17544"/>
        <dbReference type="ChEBI" id="CHEBI:28938"/>
        <dbReference type="ChEBI" id="CHEBI:30616"/>
        <dbReference type="ChEBI" id="CHEBI:43474"/>
        <dbReference type="ChEBI" id="CHEBI:58228"/>
        <dbReference type="ChEBI" id="CHEBI:456216"/>
        <dbReference type="EC" id="6.3.4.16"/>
    </reaction>
</comment>
<dbReference type="SUPFAM" id="SSF48108">
    <property type="entry name" value="Carbamoyl phosphate synthetase, large subunit connection domain"/>
    <property type="match status" value="1"/>
</dbReference>
<keyword evidence="11 19" id="KW-0067">ATP-binding</keyword>
<dbReference type="PROSITE" id="PS51855">
    <property type="entry name" value="MGS"/>
    <property type="match status" value="1"/>
</dbReference>
<feature type="binding site" evidence="19">
    <location>
        <position position="784"/>
    </location>
    <ligand>
        <name>ATP</name>
        <dbReference type="ChEBI" id="CHEBI:30616"/>
        <label>2</label>
    </ligand>
</feature>
<name>A0A3G8ZUR2_9ACTN</name>
<dbReference type="InterPro" id="IPR036897">
    <property type="entry name" value="CarbamoylP_synth_lsu_oligo_sf"/>
</dbReference>
<evidence type="ECO:0000256" key="17">
    <source>
        <dbReference type="ARBA" id="ARBA00057223"/>
    </source>
</evidence>
<evidence type="ECO:0000313" key="23">
    <source>
        <dbReference type="Proteomes" id="UP000268084"/>
    </source>
</evidence>
<dbReference type="GO" id="GO:0046872">
    <property type="term" value="F:metal ion binding"/>
    <property type="evidence" value="ECO:0007669"/>
    <property type="project" value="UniProtKB-KW"/>
</dbReference>
<dbReference type="Pfam" id="PF02786">
    <property type="entry name" value="CPSase_L_D2"/>
    <property type="match status" value="2"/>
</dbReference>
<feature type="domain" description="MGS-like" evidence="21">
    <location>
        <begin position="980"/>
        <end position="1124"/>
    </location>
</feature>
<evidence type="ECO:0000256" key="4">
    <source>
        <dbReference type="ARBA" id="ARBA00009799"/>
    </source>
</evidence>
<dbReference type="Gene3D" id="3.30.1490.20">
    <property type="entry name" value="ATP-grasp fold, A domain"/>
    <property type="match status" value="1"/>
</dbReference>
<organism evidence="22 23">
    <name type="scientific">Nakamurella antarctica</name>
    <dbReference type="NCBI Taxonomy" id="1902245"/>
    <lineage>
        <taxon>Bacteria</taxon>
        <taxon>Bacillati</taxon>
        <taxon>Actinomycetota</taxon>
        <taxon>Actinomycetes</taxon>
        <taxon>Nakamurellales</taxon>
        <taxon>Nakamurellaceae</taxon>
        <taxon>Nakamurella</taxon>
    </lineage>
</organism>
<dbReference type="Gene3D" id="3.30.470.20">
    <property type="entry name" value="ATP-grasp fold, B domain"/>
    <property type="match status" value="2"/>
</dbReference>
<dbReference type="Gene3D" id="3.40.50.1380">
    <property type="entry name" value="Methylglyoxal synthase-like domain"/>
    <property type="match status" value="1"/>
</dbReference>
<evidence type="ECO:0000256" key="8">
    <source>
        <dbReference type="ARBA" id="ARBA00022723"/>
    </source>
</evidence>
<dbReference type="OrthoDB" id="9804197at2"/>
<comment type="function">
    <text evidence="17 19">Large subunit of the glutamine-dependent carbamoyl phosphate synthetase (CPSase). CPSase catalyzes the formation of carbamoyl phosphate from the ammonia moiety of glutamine, carbonate, and phosphate donated by ATP, constituting the first step of 2 biosynthetic pathways, one leading to arginine and/or urea and the other to pyrimidine nucleotides. The large subunit (synthetase) binds the substrates ammonia (free or transferred from glutamine from the small subunit), hydrogencarbonate and ATP and carries out an ATP-coupled ligase reaction, activating hydrogencarbonate by forming carboxy phosphate which reacts with ammonia to form carbamoyl phosphate.</text>
</comment>
<dbReference type="Gene3D" id="3.40.50.20">
    <property type="match status" value="2"/>
</dbReference>
<dbReference type="InterPro" id="IPR011607">
    <property type="entry name" value="MGS-like_dom"/>
</dbReference>
<keyword evidence="8" id="KW-0479">Metal-binding</keyword>
<dbReference type="InterPro" id="IPR036914">
    <property type="entry name" value="MGS-like_dom_sf"/>
</dbReference>
<feature type="binding site" evidence="19">
    <location>
        <position position="857"/>
    </location>
    <ligand>
        <name>ATP</name>
        <dbReference type="ChEBI" id="CHEBI:30616"/>
        <label>2</label>
    </ligand>
</feature>
<evidence type="ECO:0000259" key="21">
    <source>
        <dbReference type="PROSITE" id="PS51855"/>
    </source>
</evidence>
<feature type="domain" description="ATP-grasp" evidence="20">
    <location>
        <begin position="707"/>
        <end position="898"/>
    </location>
</feature>
<feature type="binding site" evidence="19">
    <location>
        <position position="180"/>
    </location>
    <ligand>
        <name>ATP</name>
        <dbReference type="ChEBI" id="CHEBI:30616"/>
        <label>1</label>
    </ligand>
</feature>
<evidence type="ECO:0000256" key="16">
    <source>
        <dbReference type="ARBA" id="ARBA00048816"/>
    </source>
</evidence>
<feature type="binding site" evidence="19">
    <location>
        <position position="290"/>
    </location>
    <ligand>
        <name>ATP</name>
        <dbReference type="ChEBI" id="CHEBI:30616"/>
        <label>1</label>
    </ligand>
</feature>
<comment type="pathway">
    <text evidence="3 19">Amino-acid biosynthesis; L-arginine biosynthesis; carbamoyl phosphate from bicarbonate: step 1/1.</text>
</comment>
<comment type="similarity">
    <text evidence="4 19">Belongs to the CarB family.</text>
</comment>
<reference evidence="22 23" key="2">
    <citation type="submission" date="2018-12" db="EMBL/GenBank/DDBJ databases">
        <title>Nakamurella antarcticus sp. nov., isolated from Antarctica South Shetland Islands soil.</title>
        <authorList>
            <person name="Peng F."/>
        </authorList>
    </citation>
    <scope>NUCLEOTIDE SEQUENCE [LARGE SCALE GENOMIC DNA]</scope>
    <source>
        <strain evidence="22 23">S14-144</strain>
    </source>
</reference>
<keyword evidence="9 19" id="KW-0677">Repeat</keyword>
<feature type="binding site" evidence="19">
    <location>
        <position position="304"/>
    </location>
    <ligand>
        <name>Mn(2+)</name>
        <dbReference type="ChEBI" id="CHEBI:29035"/>
        <label>2</label>
    </ligand>
</feature>
<feature type="binding site" evidence="19">
    <location>
        <position position="857"/>
    </location>
    <ligand>
        <name>Mg(2+)</name>
        <dbReference type="ChEBI" id="CHEBI:18420"/>
        <label>3</label>
    </ligand>
</feature>
<dbReference type="PROSITE" id="PS00866">
    <property type="entry name" value="CPSASE_1"/>
    <property type="match status" value="1"/>
</dbReference>
<keyword evidence="14" id="KW-0464">Manganese</keyword>
<evidence type="ECO:0000256" key="10">
    <source>
        <dbReference type="ARBA" id="ARBA00022741"/>
    </source>
</evidence>
<evidence type="ECO:0000256" key="15">
    <source>
        <dbReference type="ARBA" id="ARBA00047359"/>
    </source>
</evidence>
<dbReference type="PANTHER" id="PTHR11405:SF53">
    <property type="entry name" value="CARBAMOYL-PHOSPHATE SYNTHASE [AMMONIA], MITOCHONDRIAL"/>
    <property type="match status" value="1"/>
</dbReference>
<feature type="binding site" evidence="19">
    <location>
        <position position="815"/>
    </location>
    <ligand>
        <name>ATP</name>
        <dbReference type="ChEBI" id="CHEBI:30616"/>
        <label>2</label>
    </ligand>
</feature>
<dbReference type="EC" id="6.3.4.16" evidence="19"/>
<comment type="subunit">
    <text evidence="18 19">Composed of two chains; the small (or glutamine) chain promotes the hydrolysis of glutamine to ammonia, which is used by the large (or ammonia) chain to synthesize carbamoyl phosphate. Tetramer of heterodimers (alpha,beta)4.</text>
</comment>
<dbReference type="GO" id="GO:0004087">
    <property type="term" value="F:carbamoyl-phosphate synthase (ammonia) activity"/>
    <property type="evidence" value="ECO:0007669"/>
    <property type="project" value="UniProtKB-EC"/>
</dbReference>
<dbReference type="EC" id="6.3.5.5" evidence="19"/>
<dbReference type="GO" id="GO:0044205">
    <property type="term" value="P:'de novo' UMP biosynthetic process"/>
    <property type="evidence" value="ECO:0007669"/>
    <property type="project" value="UniProtKB-UniRule"/>
</dbReference>
<keyword evidence="12" id="KW-0460">Magnesium</keyword>
<feature type="binding site" evidence="19">
    <location>
        <position position="816"/>
    </location>
    <ligand>
        <name>ATP</name>
        <dbReference type="ChEBI" id="CHEBI:30616"/>
        <label>2</label>
    </ligand>
</feature>
<feature type="binding site" evidence="19">
    <location>
        <position position="290"/>
    </location>
    <ligand>
        <name>Mg(2+)</name>
        <dbReference type="ChEBI" id="CHEBI:18420"/>
        <label>1</label>
    </ligand>
</feature>
<dbReference type="InterPro" id="IPR011761">
    <property type="entry name" value="ATP-grasp"/>
</dbReference>
<keyword evidence="7 19" id="KW-0028">Amino-acid biosynthesis</keyword>
<dbReference type="Pfam" id="PF02787">
    <property type="entry name" value="CPSase_L_D3"/>
    <property type="match status" value="1"/>
</dbReference>
<dbReference type="Pfam" id="PF02142">
    <property type="entry name" value="MGS"/>
    <property type="match status" value="1"/>
</dbReference>
<comment type="cofactor">
    <cofactor evidence="1">
        <name>Mn(2+)</name>
        <dbReference type="ChEBI" id="CHEBI:29035"/>
    </cofactor>
</comment>
<dbReference type="Gene3D" id="1.10.1030.10">
    <property type="entry name" value="Carbamoyl-phosphate synthetase, large subunit oligomerisation domain"/>
    <property type="match status" value="1"/>
</dbReference>
<evidence type="ECO:0000256" key="9">
    <source>
        <dbReference type="ARBA" id="ARBA00022737"/>
    </source>
</evidence>
<feature type="binding site" evidence="19">
    <location>
        <position position="304"/>
    </location>
    <ligand>
        <name>ATP</name>
        <dbReference type="ChEBI" id="CHEBI:30616"/>
        <label>1</label>
    </ligand>
</feature>
<dbReference type="SUPFAM" id="SSF56059">
    <property type="entry name" value="Glutathione synthetase ATP-binding domain-like"/>
    <property type="match status" value="2"/>
</dbReference>
<sequence length="1138" mass="120822">MPRRTDLKHILVIGSGPIVIGQACEFDYSGSQACRVLREEGLRVSLINSNPATIMTDPEYADATYVEPITADFVEKVIMMEAAAGFPVDAILATLGGQTALNTAIDLDRAGILAKHNVELIGADIPAIHRGEDRQIFKDIVREIGGDVPRSAVCHSMEEVRATVLDLGLPVVIRPSFTMGGLGSGMAYTDADIEHLAFIGLSASPVTEVLIEESVLGWKEYELELMRDSADNAVVVCSIENIDPMGVHTGDSMTVAPAMTLTDREYQQMRDMGLKVLRAVGVATGGCNIQFAIEPATGRMIVIEMNPRVSRSSALASKATGFPIAKIAAKLAIGYTLGEISNDITKATPAAFEPTLDYVVVKIPRFNFEKFPGADTTLTTTMKSVGEGMSIGRSFAEAFGKALRSMETKNLGFWTTPDPEGASVEVALSLAAIPTDGRIFHVERALRLGASVAQVHEATGIDPWFLDQIVLIQSIGNAISNAESVDADLLREAKRYGLSDVQIASLRAAAGDTELGTEVAVRELRWKLGVRPVYKTVDTCAAEFEAATPYHYSAYETDPAAETEVASQATRDKVIILGSGPNRIGQGIEFDYSCVHAAMALRDAGFETVMVNCNPETVSTDYDTSDRLYFEPLTAEDVLEVIASEQESGSVAGVIVTLGGQTPLKLAGILDEVTIVSRDGSGVRIPVTLLGTQPDAIDMAEDRGLFGGLLKAAGLPAPAYGMATSFPEAREVATAIGYPVLVRPSYVLGGRGMEIVYDEASLADYISRATEITDSHPVLVDRFLDDAIEIDVDALCDGTEVYLGGVMEHIEEAGVHSGDSACVLPPITLGRADIAKVREYTEALAFGIKVHGLMNVQYALKDQTLYVLEANPRASRTVPFSSKATAVPLAKAAARIMTGSTIAQLRAEGMLSPIGDAGTLPPEAPVAVKEAVMPFHRFRRADGAGMDSVLGPEMRSTGEVMGIDAAFGAAFAKSQAGSYGSLPVGGTVFVSVADKDKSALAFPIRRLADLGFTVLATDGTAEMLRRHGITVESVRKHHEGPGNIVEMIKAGRVDLVINTPYGQSGPRMDGYEIRTAAISADIPCITTIAGAAAAVQGIEALMREDVGVASLQSIQKLLTDAVLAQAAAASQDETLSWE</sequence>
<dbReference type="FunFam" id="3.40.50.20:FF:000001">
    <property type="entry name" value="Carbamoyl-phosphate synthase large chain"/>
    <property type="match status" value="2"/>
</dbReference>
<feature type="binding site" evidence="19">
    <location>
        <position position="248"/>
    </location>
    <ligand>
        <name>ATP</name>
        <dbReference type="ChEBI" id="CHEBI:30616"/>
        <label>1</label>
    </ligand>
</feature>
<dbReference type="PROSITE" id="PS00867">
    <property type="entry name" value="CPSASE_2"/>
    <property type="match status" value="2"/>
</dbReference>
<feature type="binding site" evidence="19">
    <location>
        <position position="220"/>
    </location>
    <ligand>
        <name>ATP</name>
        <dbReference type="ChEBI" id="CHEBI:30616"/>
        <label>1</label>
    </ligand>
</feature>
<feature type="binding site" evidence="19">
    <location>
        <position position="213"/>
    </location>
    <ligand>
        <name>ATP</name>
        <dbReference type="ChEBI" id="CHEBI:30616"/>
        <label>1</label>
    </ligand>
</feature>
<feature type="binding site" evidence="19">
    <location>
        <position position="290"/>
    </location>
    <ligand>
        <name>Mn(2+)</name>
        <dbReference type="ChEBI" id="CHEBI:29035"/>
        <label>1</label>
    </ligand>
</feature>
<dbReference type="SUPFAM" id="SSF52440">
    <property type="entry name" value="PreATP-grasp domain"/>
    <property type="match status" value="2"/>
</dbReference>
<evidence type="ECO:0000256" key="6">
    <source>
        <dbReference type="ARBA" id="ARBA00022598"/>
    </source>
</evidence>
<dbReference type="InterPro" id="IPR005483">
    <property type="entry name" value="CPSase_dom"/>
</dbReference>
<keyword evidence="6 19" id="KW-0436">Ligase</keyword>
<dbReference type="FunFam" id="1.10.1030.10:FF:000002">
    <property type="entry name" value="Carbamoyl-phosphate synthase large chain"/>
    <property type="match status" value="1"/>
</dbReference>
<feature type="binding site" evidence="19">
    <location>
        <position position="304"/>
    </location>
    <ligand>
        <name>Mg(2+)</name>
        <dbReference type="ChEBI" id="CHEBI:18420"/>
        <label>1</label>
    </ligand>
</feature>
<feature type="region of interest" description="Allosteric domain" evidence="19">
    <location>
        <begin position="980"/>
        <end position="1138"/>
    </location>
</feature>
<dbReference type="PROSITE" id="PS50975">
    <property type="entry name" value="ATP_GRASP"/>
    <property type="match status" value="2"/>
</dbReference>
<evidence type="ECO:0000256" key="11">
    <source>
        <dbReference type="ARBA" id="ARBA00022840"/>
    </source>
</evidence>
<reference evidence="22 23" key="1">
    <citation type="submission" date="2018-11" db="EMBL/GenBank/DDBJ databases">
        <authorList>
            <person name="Da X."/>
        </authorList>
    </citation>
    <scope>NUCLEOTIDE SEQUENCE [LARGE SCALE GENOMIC DNA]</scope>
    <source>
        <strain evidence="22 23">S14-144</strain>
    </source>
</reference>
<feature type="binding site" evidence="19">
    <location>
        <position position="814"/>
    </location>
    <ligand>
        <name>ATP</name>
        <dbReference type="ChEBI" id="CHEBI:30616"/>
        <label>2</label>
    </ligand>
</feature>
<feature type="binding site" evidence="19">
    <location>
        <position position="304"/>
    </location>
    <ligand>
        <name>Mn(2+)</name>
        <dbReference type="ChEBI" id="CHEBI:29035"/>
        <label>1</label>
    </ligand>
</feature>
<dbReference type="GO" id="GO:0005737">
    <property type="term" value="C:cytoplasm"/>
    <property type="evidence" value="ECO:0007669"/>
    <property type="project" value="TreeGrafter"/>
</dbReference>
<evidence type="ECO:0000256" key="7">
    <source>
        <dbReference type="ARBA" id="ARBA00022605"/>
    </source>
</evidence>
<feature type="domain" description="ATP-grasp" evidence="20">
    <location>
        <begin position="138"/>
        <end position="333"/>
    </location>
</feature>
<proteinExistence type="inferred from homology"/>
<dbReference type="InterPro" id="IPR006275">
    <property type="entry name" value="CPSase_lsu"/>
</dbReference>
<dbReference type="InterPro" id="IPR005480">
    <property type="entry name" value="CPSase_lsu_oligo"/>
</dbReference>
<dbReference type="Proteomes" id="UP000268084">
    <property type="component" value="Chromosome"/>
</dbReference>
<evidence type="ECO:0000256" key="3">
    <source>
        <dbReference type="ARBA" id="ARBA00005077"/>
    </source>
</evidence>
<comment type="pathway">
    <text evidence="2 19">Pyrimidine metabolism; UMP biosynthesis via de novo pathway; (S)-dihydroorotate from bicarbonate: step 1/3.</text>
</comment>
<dbReference type="PANTHER" id="PTHR11405">
    <property type="entry name" value="CARBAMOYLTRANSFERASE FAMILY MEMBER"/>
    <property type="match status" value="1"/>
</dbReference>
<dbReference type="SMART" id="SM00851">
    <property type="entry name" value="MGS"/>
    <property type="match status" value="1"/>
</dbReference>
<feature type="binding site" evidence="19">
    <location>
        <position position="246"/>
    </location>
    <ligand>
        <name>ATP</name>
        <dbReference type="ChEBI" id="CHEBI:30616"/>
        <label>1</label>
    </ligand>
</feature>
<dbReference type="SMART" id="SM01096">
    <property type="entry name" value="CPSase_L_D3"/>
    <property type="match status" value="1"/>
</dbReference>
<dbReference type="EMBL" id="CP034170">
    <property type="protein sequence ID" value="AZI57471.1"/>
    <property type="molecule type" value="Genomic_DNA"/>
</dbReference>
<feature type="binding site" evidence="19">
    <location>
        <position position="181"/>
    </location>
    <ligand>
        <name>ATP</name>
        <dbReference type="ChEBI" id="CHEBI:30616"/>
        <label>1</label>
    </ligand>
</feature>